<name>A0A7T8KDR1_CALRO</name>
<protein>
    <submittedName>
        <fullName evidence="2">Uncharacterized protein</fullName>
    </submittedName>
</protein>
<accession>A0A7T8KDR1</accession>
<evidence type="ECO:0000313" key="3">
    <source>
        <dbReference type="Proteomes" id="UP000595437"/>
    </source>
</evidence>
<dbReference type="Pfam" id="PF13551">
    <property type="entry name" value="HTH_29"/>
    <property type="match status" value="1"/>
</dbReference>
<dbReference type="AlphaFoldDB" id="A0A7T8KDR1"/>
<reference evidence="3" key="1">
    <citation type="submission" date="2021-01" db="EMBL/GenBank/DDBJ databases">
        <title>Caligus Genome Assembly.</title>
        <authorList>
            <person name="Gallardo-Escarate C."/>
        </authorList>
    </citation>
    <scope>NUCLEOTIDE SEQUENCE [LARGE SCALE GENOMIC DNA]</scope>
</reference>
<proteinExistence type="predicted"/>
<feature type="non-terminal residue" evidence="2">
    <location>
        <position position="86"/>
    </location>
</feature>
<organism evidence="2 3">
    <name type="scientific">Caligus rogercresseyi</name>
    <name type="common">Sea louse</name>
    <dbReference type="NCBI Taxonomy" id="217165"/>
    <lineage>
        <taxon>Eukaryota</taxon>
        <taxon>Metazoa</taxon>
        <taxon>Ecdysozoa</taxon>
        <taxon>Arthropoda</taxon>
        <taxon>Crustacea</taxon>
        <taxon>Multicrustacea</taxon>
        <taxon>Hexanauplia</taxon>
        <taxon>Copepoda</taxon>
        <taxon>Siphonostomatoida</taxon>
        <taxon>Caligidae</taxon>
        <taxon>Caligus</taxon>
    </lineage>
</organism>
<sequence>TVHIPSSIQSEDGDQKHEIAVMICAHHDTSDIVNNLGVDRHTVYRVRKCLKDEESLKDRPRSGRPMKLTPKDACTAFKGNSKMTMT</sequence>
<keyword evidence="3" id="KW-1185">Reference proteome</keyword>
<dbReference type="Proteomes" id="UP000595437">
    <property type="component" value="Chromosome 4"/>
</dbReference>
<evidence type="ECO:0000313" key="2">
    <source>
        <dbReference type="EMBL" id="QQP53981.1"/>
    </source>
</evidence>
<feature type="non-terminal residue" evidence="2">
    <location>
        <position position="1"/>
    </location>
</feature>
<dbReference type="EMBL" id="CP045893">
    <property type="protein sequence ID" value="QQP53981.1"/>
    <property type="molecule type" value="Genomic_DNA"/>
</dbReference>
<feature type="region of interest" description="Disordered" evidence="1">
    <location>
        <begin position="54"/>
        <end position="86"/>
    </location>
</feature>
<gene>
    <name evidence="2" type="ORF">FKW44_006645</name>
</gene>
<evidence type="ECO:0000256" key="1">
    <source>
        <dbReference type="SAM" id="MobiDB-lite"/>
    </source>
</evidence>